<evidence type="ECO:0000313" key="1">
    <source>
        <dbReference type="EMBL" id="MFC7091911.1"/>
    </source>
</evidence>
<gene>
    <name evidence="1" type="ORF">ACFQH5_20415</name>
</gene>
<dbReference type="RefSeq" id="WP_346064112.1">
    <property type="nucleotide sequence ID" value="NZ_BAAADR010000045.1"/>
</dbReference>
<comment type="caution">
    <text evidence="1">The sequence shown here is derived from an EMBL/GenBank/DDBJ whole genome shotgun (WGS) entry which is preliminary data.</text>
</comment>
<reference evidence="2" key="1">
    <citation type="journal article" date="2019" name="Int. J. Syst. Evol. Microbiol.">
        <title>The Global Catalogue of Microorganisms (GCM) 10K type strain sequencing project: providing services to taxonomists for standard genome sequencing and annotation.</title>
        <authorList>
            <consortium name="The Broad Institute Genomics Platform"/>
            <consortium name="The Broad Institute Genome Sequencing Center for Infectious Disease"/>
            <person name="Wu L."/>
            <person name="Ma J."/>
        </authorList>
    </citation>
    <scope>NUCLEOTIDE SEQUENCE [LARGE SCALE GENOMIC DNA]</scope>
    <source>
        <strain evidence="2">CGMCC 1.13666</strain>
    </source>
</reference>
<sequence>MSMQELIDAMGEKWRRERSESQMTLGEMIEHLSDLPDGAKISTIGEPHSYRGYYSDLAFEGGSGEMSAKDALAMCNEALGKEFTGYKGGEFLMEEDTPVWVASRGGCGMKIVSIGPDGKLELKDDE</sequence>
<dbReference type="EMBL" id="JBHSZP010000049">
    <property type="protein sequence ID" value="MFC7091911.1"/>
    <property type="molecule type" value="Genomic_DNA"/>
</dbReference>
<organism evidence="1 2">
    <name type="scientific">Halomonas salifodinae</name>
    <dbReference type="NCBI Taxonomy" id="438745"/>
    <lineage>
        <taxon>Bacteria</taxon>
        <taxon>Pseudomonadati</taxon>
        <taxon>Pseudomonadota</taxon>
        <taxon>Gammaproteobacteria</taxon>
        <taxon>Oceanospirillales</taxon>
        <taxon>Halomonadaceae</taxon>
        <taxon>Halomonas</taxon>
    </lineage>
</organism>
<keyword evidence="2" id="KW-1185">Reference proteome</keyword>
<dbReference type="Proteomes" id="UP001596411">
    <property type="component" value="Unassembled WGS sequence"/>
</dbReference>
<accession>A0ABW2F119</accession>
<protein>
    <submittedName>
        <fullName evidence="1">Uncharacterized protein</fullName>
    </submittedName>
</protein>
<proteinExistence type="predicted"/>
<name>A0ABW2F119_9GAMM</name>
<evidence type="ECO:0000313" key="2">
    <source>
        <dbReference type="Proteomes" id="UP001596411"/>
    </source>
</evidence>